<protein>
    <recommendedName>
        <fullName evidence="3">ubiquitinyl hydrolase 1</fullName>
        <ecNumber evidence="3">3.4.19.12</ecNumber>
    </recommendedName>
</protein>
<dbReference type="PROSITE" id="PS50330">
    <property type="entry name" value="UIM"/>
    <property type="match status" value="1"/>
</dbReference>
<dbReference type="InterPro" id="IPR001394">
    <property type="entry name" value="Peptidase_C19_UCH"/>
</dbReference>
<dbReference type="Ensembl" id="ENSENLT00000046146.1">
    <property type="protein sequence ID" value="ENSENLP00000045029.1"/>
    <property type="gene ID" value="ENSENLG00000018333.1"/>
</dbReference>
<dbReference type="Pfam" id="PF22566">
    <property type="entry name" value="UBA_8"/>
    <property type="match status" value="1"/>
</dbReference>
<evidence type="ECO:0000256" key="1">
    <source>
        <dbReference type="ARBA" id="ARBA00000707"/>
    </source>
</evidence>
<keyword evidence="7" id="KW-0833">Ubl conjugation pathway</keyword>
<reference evidence="14" key="3">
    <citation type="submission" date="2025-09" db="UniProtKB">
        <authorList>
            <consortium name="Ensembl"/>
        </authorList>
    </citation>
    <scope>IDENTIFICATION</scope>
</reference>
<evidence type="ECO:0000256" key="6">
    <source>
        <dbReference type="ARBA" id="ARBA00022670"/>
    </source>
</evidence>
<dbReference type="SUPFAM" id="SSF46934">
    <property type="entry name" value="UBA-like"/>
    <property type="match status" value="1"/>
</dbReference>
<dbReference type="GO" id="GO:0016579">
    <property type="term" value="P:protein deubiquitination"/>
    <property type="evidence" value="ECO:0007669"/>
    <property type="project" value="InterPro"/>
</dbReference>
<dbReference type="InterPro" id="IPR038765">
    <property type="entry name" value="Papain-like_cys_pep_sf"/>
</dbReference>
<reference evidence="14" key="2">
    <citation type="submission" date="2025-08" db="UniProtKB">
        <authorList>
            <consortium name="Ensembl"/>
        </authorList>
    </citation>
    <scope>IDENTIFICATION</scope>
</reference>
<gene>
    <name evidence="14" type="primary">usp25</name>
</gene>
<keyword evidence="4" id="KW-1017">Isopeptide bond</keyword>
<dbReference type="InterPro" id="IPR028889">
    <property type="entry name" value="USP"/>
</dbReference>
<dbReference type="EC" id="3.4.19.12" evidence="3"/>
<feature type="compositionally biased region" description="Low complexity" evidence="12">
    <location>
        <begin position="490"/>
        <end position="507"/>
    </location>
</feature>
<dbReference type="InterPro" id="IPR050164">
    <property type="entry name" value="Peptidase_C19"/>
</dbReference>
<dbReference type="PROSITE" id="PS00972">
    <property type="entry name" value="USP_1"/>
    <property type="match status" value="1"/>
</dbReference>
<keyword evidence="5" id="KW-0597">Phosphoprotein</keyword>
<dbReference type="SMART" id="SM00726">
    <property type="entry name" value="UIM"/>
    <property type="match status" value="3"/>
</dbReference>
<keyword evidence="11" id="KW-0539">Nucleus</keyword>
<reference evidence="14" key="1">
    <citation type="submission" date="2021-04" db="EMBL/GenBank/DDBJ databases">
        <authorList>
            <consortium name="Wellcome Sanger Institute Data Sharing"/>
        </authorList>
    </citation>
    <scope>NUCLEOTIDE SEQUENCE [LARGE SCALE GENOMIC DNA]</scope>
</reference>
<accession>A0A665WLU2</accession>
<evidence type="ECO:0000256" key="3">
    <source>
        <dbReference type="ARBA" id="ARBA00012759"/>
    </source>
</evidence>
<keyword evidence="8" id="KW-0378">Hydrolase</keyword>
<dbReference type="PROSITE" id="PS50235">
    <property type="entry name" value="USP_3"/>
    <property type="match status" value="1"/>
</dbReference>
<dbReference type="InterPro" id="IPR054109">
    <property type="entry name" value="UBA_8"/>
</dbReference>
<keyword evidence="15" id="KW-1185">Reference proteome</keyword>
<evidence type="ECO:0000259" key="13">
    <source>
        <dbReference type="PROSITE" id="PS50235"/>
    </source>
</evidence>
<dbReference type="FunFam" id="1.10.8.10:FF:000023">
    <property type="entry name" value="Putative ubiquitin carboxyl-terminal hydrolase 25"/>
    <property type="match status" value="1"/>
</dbReference>
<evidence type="ECO:0000256" key="10">
    <source>
        <dbReference type="ARBA" id="ARBA00022843"/>
    </source>
</evidence>
<evidence type="ECO:0000256" key="5">
    <source>
        <dbReference type="ARBA" id="ARBA00022553"/>
    </source>
</evidence>
<sequence>MMVPQNHQQTLLNQLREITGTTDIQLLQQALQVSNGDLAEAVAFLTEKNAKVPQQDETTYYQTSQVASDRYISVGSQADTNVIDLTGDDKDDLQRAIALSLEESSRAFRETGITDEEQAISRVLEASIAENKASLKRTHTEVWSDSPNPHDRKRIDNCPVGLKNVGNTCWFSAVIQSLFNLLEFQRLVLNYSPPARVHDLPRNQKEHRNLPFMQELRNLFSLMVGSKRKYVDPSRAVEILKDAFKSTESQQVSHIVITCCTKQFLVALLIFTYQLKSHEAISGEKPKNPMVELFYGRFLAVGVLEGKKFENTEMFGQYPLQVNGFKDLHECLEAAMIEGEIESLHSAENSARSGQEHWFTELPPVLTFELSRFEFNQALGRPEKIHNKLDAPAAIGEVLLVQYYLFILQSTSAIENYSISLDSLYSFILFLLPLRYLSYGSGPKRFPLADVLQYAMEFASSKPVCTSPVEDIDSSAPPGADQDTLPPQESSCPASGPTAAPAAAQQQRVPIHKPFTQSRLPPDLPMHPAPRHITEEELRVLEGCLHRWRSEVENDTRDLQGSITRIHRTIELMYSDKSMMQVPYRLHAVLVHEGQANAGHYWAYIYDPHQRCWMKYNDISVTKSSWEELVRDSFGGYRNASAYCLMYINDKKPFLIEEEFDKETGQILSGMDKLPPDLKQYVKEDNELFDKEIEEWDTLQTRKAQQEKLALTAAAATAAASDPEYMEQPSPTNDSKHLQEDTERAISRAAAEQEDRSPEALLNAAIKLEYARLLRFAQEDTTPENDYRLQHIIVYFIQNQAPKKILERTLLTQFADRNLAFDERCKSIMNVARAKLDLIKPEEVNMDEYEVNCLQRSLIWHQDYRNFRETTIYMVTGLELFQKTSYVEALMYLIYSYQYNKELLSKGLYRGHDEELLGHYRRECLLKLNEQAATMFESGEEPEVTTGLGIMNELVVPCIPLLLVHDTEKDLLAVEDMRNRWCSYLGQEMESNLQEKLTDFLPKLLDCSTEIKSFHDPPKLPLYSTLELCERFSRIMAALGRVPTAGR</sequence>
<dbReference type="PANTHER" id="PTHR24006:SF666">
    <property type="entry name" value="UBIQUITIN CARBOXYL-TERMINAL HYDROLASE 25"/>
    <property type="match status" value="1"/>
</dbReference>
<feature type="region of interest" description="Disordered" evidence="12">
    <location>
        <begin position="465"/>
        <end position="508"/>
    </location>
</feature>
<evidence type="ECO:0000256" key="11">
    <source>
        <dbReference type="ARBA" id="ARBA00023242"/>
    </source>
</evidence>
<keyword evidence="9" id="KW-0788">Thiol protease</keyword>
<dbReference type="InterPro" id="IPR003903">
    <property type="entry name" value="UIM_dom"/>
</dbReference>
<dbReference type="GO" id="GO:0006508">
    <property type="term" value="P:proteolysis"/>
    <property type="evidence" value="ECO:0007669"/>
    <property type="project" value="UniProtKB-KW"/>
</dbReference>
<dbReference type="Pfam" id="PF21909">
    <property type="entry name" value="USP_UIM_N"/>
    <property type="match status" value="1"/>
</dbReference>
<feature type="compositionally biased region" description="Basic and acidic residues" evidence="12">
    <location>
        <begin position="734"/>
        <end position="756"/>
    </location>
</feature>
<proteinExistence type="predicted"/>
<comment type="subcellular location">
    <subcellularLocation>
        <location evidence="2">Nucleus</location>
    </subcellularLocation>
</comment>
<evidence type="ECO:0000256" key="12">
    <source>
        <dbReference type="SAM" id="MobiDB-lite"/>
    </source>
</evidence>
<feature type="domain" description="USP" evidence="13">
    <location>
        <begin position="160"/>
        <end position="650"/>
    </location>
</feature>
<dbReference type="GO" id="GO:0005829">
    <property type="term" value="C:cytosol"/>
    <property type="evidence" value="ECO:0007669"/>
    <property type="project" value="TreeGrafter"/>
</dbReference>
<dbReference type="PANTHER" id="PTHR24006">
    <property type="entry name" value="UBIQUITIN CARBOXYL-TERMINAL HYDROLASE"/>
    <property type="match status" value="1"/>
</dbReference>
<dbReference type="CDD" id="cd02665">
    <property type="entry name" value="Peptidase_C19I"/>
    <property type="match status" value="1"/>
</dbReference>
<dbReference type="Pfam" id="PF00443">
    <property type="entry name" value="UCH"/>
    <property type="match status" value="1"/>
</dbReference>
<dbReference type="GO" id="GO:0005634">
    <property type="term" value="C:nucleus"/>
    <property type="evidence" value="ECO:0007669"/>
    <property type="project" value="UniProtKB-SubCell"/>
</dbReference>
<keyword evidence="10" id="KW-0832">Ubl conjugation</keyword>
<dbReference type="Proteomes" id="UP000472264">
    <property type="component" value="Chromosome 14"/>
</dbReference>
<dbReference type="CDD" id="cd20486">
    <property type="entry name" value="USP25_C"/>
    <property type="match status" value="1"/>
</dbReference>
<evidence type="ECO:0000256" key="8">
    <source>
        <dbReference type="ARBA" id="ARBA00022801"/>
    </source>
</evidence>
<organism evidence="14 15">
    <name type="scientific">Echeneis naucrates</name>
    <name type="common">Live sharksucker</name>
    <dbReference type="NCBI Taxonomy" id="173247"/>
    <lineage>
        <taxon>Eukaryota</taxon>
        <taxon>Metazoa</taxon>
        <taxon>Chordata</taxon>
        <taxon>Craniata</taxon>
        <taxon>Vertebrata</taxon>
        <taxon>Euteleostomi</taxon>
        <taxon>Actinopterygii</taxon>
        <taxon>Neopterygii</taxon>
        <taxon>Teleostei</taxon>
        <taxon>Neoteleostei</taxon>
        <taxon>Acanthomorphata</taxon>
        <taxon>Carangaria</taxon>
        <taxon>Carangiformes</taxon>
        <taxon>Echeneidae</taxon>
        <taxon>Echeneis</taxon>
    </lineage>
</organism>
<evidence type="ECO:0000313" key="14">
    <source>
        <dbReference type="Ensembl" id="ENSENLP00000045029.1"/>
    </source>
</evidence>
<dbReference type="CDD" id="cd14354">
    <property type="entry name" value="UBA_UBP25"/>
    <property type="match status" value="1"/>
</dbReference>
<dbReference type="AlphaFoldDB" id="A0A665WLU2"/>
<dbReference type="InterPro" id="IPR018200">
    <property type="entry name" value="USP_CS"/>
</dbReference>
<dbReference type="Gene3D" id="1.10.8.10">
    <property type="entry name" value="DNA helicase RuvA subunit, C-terminal domain"/>
    <property type="match status" value="1"/>
</dbReference>
<keyword evidence="6" id="KW-0645">Protease</keyword>
<evidence type="ECO:0000256" key="9">
    <source>
        <dbReference type="ARBA" id="ARBA00022807"/>
    </source>
</evidence>
<dbReference type="GO" id="GO:0004843">
    <property type="term" value="F:cysteine-type deubiquitinase activity"/>
    <property type="evidence" value="ECO:0007669"/>
    <property type="project" value="UniProtKB-EC"/>
</dbReference>
<dbReference type="PROSITE" id="PS00973">
    <property type="entry name" value="USP_2"/>
    <property type="match status" value="1"/>
</dbReference>
<feature type="region of interest" description="Disordered" evidence="12">
    <location>
        <begin position="719"/>
        <end position="756"/>
    </location>
</feature>
<comment type="catalytic activity">
    <reaction evidence="1">
        <text>Thiol-dependent hydrolysis of ester, thioester, amide, peptide and isopeptide bonds formed by the C-terminal Gly of ubiquitin (a 76-residue protein attached to proteins as an intracellular targeting signal).</text>
        <dbReference type="EC" id="3.4.19.12"/>
    </reaction>
</comment>
<evidence type="ECO:0000256" key="2">
    <source>
        <dbReference type="ARBA" id="ARBA00004123"/>
    </source>
</evidence>
<dbReference type="SUPFAM" id="SSF54001">
    <property type="entry name" value="Cysteine proteinases"/>
    <property type="match status" value="1"/>
</dbReference>
<evidence type="ECO:0000256" key="4">
    <source>
        <dbReference type="ARBA" id="ARBA00022499"/>
    </source>
</evidence>
<evidence type="ECO:0000313" key="15">
    <source>
        <dbReference type="Proteomes" id="UP000472264"/>
    </source>
</evidence>
<dbReference type="InterPro" id="IPR054108">
    <property type="entry name" value="USP25/28_UIM"/>
</dbReference>
<dbReference type="InterPro" id="IPR009060">
    <property type="entry name" value="UBA-like_sf"/>
</dbReference>
<name>A0A665WLU2_ECHNA</name>
<dbReference type="Gene3D" id="3.90.70.10">
    <property type="entry name" value="Cysteine proteinases"/>
    <property type="match status" value="2"/>
</dbReference>
<evidence type="ECO:0000256" key="7">
    <source>
        <dbReference type="ARBA" id="ARBA00022786"/>
    </source>
</evidence>